<evidence type="ECO:0000256" key="1">
    <source>
        <dbReference type="ARBA" id="ARBA00008918"/>
    </source>
</evidence>
<dbReference type="Proteomes" id="UP000321250">
    <property type="component" value="Unassembled WGS sequence"/>
</dbReference>
<keyword evidence="4" id="KW-1185">Reference proteome</keyword>
<dbReference type="SUPFAM" id="SSF55961">
    <property type="entry name" value="Bet v1-like"/>
    <property type="match status" value="1"/>
</dbReference>
<dbReference type="Gene3D" id="3.30.530.20">
    <property type="match status" value="1"/>
</dbReference>
<dbReference type="CDD" id="cd07817">
    <property type="entry name" value="SRPBCC_8"/>
    <property type="match status" value="1"/>
</dbReference>
<evidence type="ECO:0000259" key="2">
    <source>
        <dbReference type="Pfam" id="PF03364"/>
    </source>
</evidence>
<dbReference type="InterPro" id="IPR047137">
    <property type="entry name" value="ORF3"/>
</dbReference>
<dbReference type="PANTHER" id="PTHR33824">
    <property type="entry name" value="POLYKETIDE CYCLASE/DEHYDRASE AND LIPID TRANSPORT SUPERFAMILY PROTEIN"/>
    <property type="match status" value="1"/>
</dbReference>
<dbReference type="Pfam" id="PF03364">
    <property type="entry name" value="Polyketide_cyc"/>
    <property type="match status" value="1"/>
</dbReference>
<organism evidence="3 4">
    <name type="scientific">Sphingomonas ginsenosidivorax</name>
    <dbReference type="NCBI Taxonomy" id="862135"/>
    <lineage>
        <taxon>Bacteria</taxon>
        <taxon>Pseudomonadati</taxon>
        <taxon>Pseudomonadota</taxon>
        <taxon>Alphaproteobacteria</taxon>
        <taxon>Sphingomonadales</taxon>
        <taxon>Sphingomonadaceae</taxon>
        <taxon>Sphingomonas</taxon>
    </lineage>
</organism>
<sequence>MVDNHPRDDAPISASKRSDATEIAHGQLADAKGNSIVGRAVTINKPVSEVFAFFRDFSNLPSFMENVDRIDVVDEKRSHWVVRGPAKLTYEWDALVTDEVKDRYIAWSSQPGADVDNSGRVDFRDAGARGTVVSATIMYDPPGGVVGKLIAKMFQREPAIQARRDLRRLKQLMETGEIATAAMNLKQREEELA</sequence>
<dbReference type="InterPro" id="IPR005031">
    <property type="entry name" value="COQ10_START"/>
</dbReference>
<dbReference type="EMBL" id="VOQR01000001">
    <property type="protein sequence ID" value="TXC71402.1"/>
    <property type="molecule type" value="Genomic_DNA"/>
</dbReference>
<dbReference type="InterPro" id="IPR023393">
    <property type="entry name" value="START-like_dom_sf"/>
</dbReference>
<comment type="caution">
    <text evidence="3">The sequence shown here is derived from an EMBL/GenBank/DDBJ whole genome shotgun (WGS) entry which is preliminary data.</text>
</comment>
<name>A0A5C6UF39_9SPHN</name>
<proteinExistence type="inferred from homology"/>
<evidence type="ECO:0000313" key="4">
    <source>
        <dbReference type="Proteomes" id="UP000321250"/>
    </source>
</evidence>
<feature type="domain" description="Coenzyme Q-binding protein COQ10 START" evidence="2">
    <location>
        <begin position="43"/>
        <end position="162"/>
    </location>
</feature>
<comment type="similarity">
    <text evidence="1">Belongs to the ribosome association toxin RatA family.</text>
</comment>
<reference evidence="3 4" key="1">
    <citation type="journal article" date="2013" name="Antonie Van Leeuwenhoek">
        <title>Sphingomonas ginsenosidivorax sp. nov., with the ability to transform ginsenosides.</title>
        <authorList>
            <person name="Jin X.F."/>
            <person name="Kim J.K."/>
            <person name="Liu Q.M."/>
            <person name="Kang M.S."/>
            <person name="He D."/>
            <person name="Jin F.X."/>
            <person name="Kim S.C."/>
            <person name="Im W.T."/>
        </authorList>
    </citation>
    <scope>NUCLEOTIDE SEQUENCE [LARGE SCALE GENOMIC DNA]</scope>
    <source>
        <strain evidence="3 4">KHI67</strain>
    </source>
</reference>
<dbReference type="PANTHER" id="PTHR33824:SF7">
    <property type="entry name" value="POLYKETIDE CYCLASE_DEHYDRASE AND LIPID TRANSPORT SUPERFAMILY PROTEIN"/>
    <property type="match status" value="1"/>
</dbReference>
<dbReference type="RefSeq" id="WP_147082655.1">
    <property type="nucleotide sequence ID" value="NZ_VOQR01000001.1"/>
</dbReference>
<dbReference type="AlphaFoldDB" id="A0A5C6UF39"/>
<accession>A0A5C6UF39</accession>
<dbReference type="OrthoDB" id="9797595at2"/>
<evidence type="ECO:0000313" key="3">
    <source>
        <dbReference type="EMBL" id="TXC71402.1"/>
    </source>
</evidence>
<gene>
    <name evidence="3" type="ORF">FSB78_10980</name>
</gene>
<protein>
    <submittedName>
        <fullName evidence="3">SRPBCC family protein</fullName>
    </submittedName>
</protein>